<dbReference type="SUPFAM" id="SSF52943">
    <property type="entry name" value="ATP synthase (F1-ATPase), gamma subunit"/>
    <property type="match status" value="1"/>
</dbReference>
<reference evidence="15 18" key="2">
    <citation type="submission" date="2016-08" db="EMBL/GenBank/DDBJ databases">
        <title>Characterization of Isolates of Eisenbergiella tayi Derived from Blood Cultures, Using Whole Genome Sequencing.</title>
        <authorList>
            <person name="Bernier A.-M."/>
            <person name="Burdz T."/>
            <person name="Wiebe D."/>
            <person name="Bernard K."/>
        </authorList>
    </citation>
    <scope>NUCLEOTIDE SEQUENCE [LARGE SCALE GENOMIC DNA]</scope>
    <source>
        <strain evidence="15 18">NML120146</strain>
    </source>
</reference>
<dbReference type="CDD" id="cd12151">
    <property type="entry name" value="F1-ATPase_gamma"/>
    <property type="match status" value="1"/>
</dbReference>
<evidence type="ECO:0000313" key="16">
    <source>
        <dbReference type="Proteomes" id="UP000094067"/>
    </source>
</evidence>
<organism evidence="12 16">
    <name type="scientific">Eisenbergiella tayi</name>
    <dbReference type="NCBI Taxonomy" id="1432052"/>
    <lineage>
        <taxon>Bacteria</taxon>
        <taxon>Bacillati</taxon>
        <taxon>Bacillota</taxon>
        <taxon>Clostridia</taxon>
        <taxon>Lachnospirales</taxon>
        <taxon>Lachnospiraceae</taxon>
        <taxon>Eisenbergiella</taxon>
    </lineage>
</organism>
<evidence type="ECO:0000256" key="2">
    <source>
        <dbReference type="ARBA" id="ARBA00004170"/>
    </source>
</evidence>
<dbReference type="EMBL" id="MEHD01000011">
    <property type="protein sequence ID" value="ODR60361.1"/>
    <property type="molecule type" value="Genomic_DNA"/>
</dbReference>
<evidence type="ECO:0000313" key="19">
    <source>
        <dbReference type="Proteomes" id="UP000095003"/>
    </source>
</evidence>
<keyword evidence="4 10" id="KW-0813">Transport</keyword>
<name>A0A1E3AI92_9FIRM</name>
<proteinExistence type="inferred from homology"/>
<accession>A0A1E3AI92</accession>
<dbReference type="GO" id="GO:0042777">
    <property type="term" value="P:proton motive force-driven plasma membrane ATP synthesis"/>
    <property type="evidence" value="ECO:0007669"/>
    <property type="project" value="UniProtKB-UniRule"/>
</dbReference>
<comment type="subcellular location">
    <subcellularLocation>
        <location evidence="10">Cell membrane</location>
        <topology evidence="10">Peripheral membrane protein</topology>
    </subcellularLocation>
    <subcellularLocation>
        <location evidence="2">Membrane</location>
        <topology evidence="2">Peripheral membrane protein</topology>
    </subcellularLocation>
</comment>
<dbReference type="Gene3D" id="1.10.287.80">
    <property type="entry name" value="ATP synthase, gamma subunit, helix hairpin domain"/>
    <property type="match status" value="2"/>
</dbReference>
<dbReference type="GeneID" id="93302834"/>
<evidence type="ECO:0000313" key="15">
    <source>
        <dbReference type="EMBL" id="ODR60361.1"/>
    </source>
</evidence>
<dbReference type="GO" id="GO:0045259">
    <property type="term" value="C:proton-transporting ATP synthase complex"/>
    <property type="evidence" value="ECO:0007669"/>
    <property type="project" value="UniProtKB-KW"/>
</dbReference>
<dbReference type="Proteomes" id="UP000094271">
    <property type="component" value="Unassembled WGS sequence"/>
</dbReference>
<evidence type="ECO:0000256" key="9">
    <source>
        <dbReference type="ARBA" id="ARBA00023310"/>
    </source>
</evidence>
<evidence type="ECO:0000313" key="18">
    <source>
        <dbReference type="Proteomes" id="UP000094869"/>
    </source>
</evidence>
<dbReference type="NCBIfam" id="TIGR01146">
    <property type="entry name" value="ATPsyn_F1gamma"/>
    <property type="match status" value="1"/>
</dbReference>
<keyword evidence="5 10" id="KW-0375">Hydrogen ion transport</keyword>
<dbReference type="InterPro" id="IPR023632">
    <property type="entry name" value="ATP_synth_F1_gsu_CS"/>
</dbReference>
<keyword evidence="7 10" id="KW-0472">Membrane</keyword>
<dbReference type="PATRIC" id="fig|1432052.3.peg.4053"/>
<evidence type="ECO:0000313" key="13">
    <source>
        <dbReference type="EMBL" id="ODM11223.1"/>
    </source>
</evidence>
<reference evidence="16 19" key="1">
    <citation type="submission" date="2016-07" db="EMBL/GenBank/DDBJ databases">
        <title>Characterization of isolates of Eisenbergiella tayi derived from blood cultures, using whole genome sequencing.</title>
        <authorList>
            <person name="Burdz T."/>
            <person name="Wiebe D."/>
            <person name="Huynh C."/>
            <person name="Bernard K."/>
        </authorList>
    </citation>
    <scope>NUCLEOTIDE SEQUENCE [LARGE SCALE GENOMIC DNA]</scope>
    <source>
        <strain evidence="12 16">NML 110608</strain>
        <strain evidence="13 19">NML 120489</strain>
    </source>
</reference>
<dbReference type="InterPro" id="IPR000131">
    <property type="entry name" value="ATP_synth_F1_gsu"/>
</dbReference>
<protein>
    <recommendedName>
        <fullName evidence="10">ATP synthase gamma chain</fullName>
    </recommendedName>
    <alternativeName>
        <fullName evidence="10">ATP synthase F1 sector gamma subunit</fullName>
    </alternativeName>
    <alternativeName>
        <fullName evidence="10">F-ATPase gamma subunit</fullName>
    </alternativeName>
</protein>
<dbReference type="Proteomes" id="UP000095003">
    <property type="component" value="Unassembled WGS sequence"/>
</dbReference>
<dbReference type="EMBL" id="MCGI01000003">
    <property type="protein sequence ID" value="ODM11223.1"/>
    <property type="molecule type" value="Genomic_DNA"/>
</dbReference>
<evidence type="ECO:0000256" key="8">
    <source>
        <dbReference type="ARBA" id="ARBA00023196"/>
    </source>
</evidence>
<evidence type="ECO:0000256" key="1">
    <source>
        <dbReference type="ARBA" id="ARBA00003456"/>
    </source>
</evidence>
<dbReference type="Gene3D" id="3.40.1380.10">
    <property type="match status" value="1"/>
</dbReference>
<keyword evidence="6 10" id="KW-0406">Ion transport</keyword>
<evidence type="ECO:0000313" key="17">
    <source>
        <dbReference type="Proteomes" id="UP000094271"/>
    </source>
</evidence>
<dbReference type="RefSeq" id="WP_044971114.1">
    <property type="nucleotide sequence ID" value="NZ_BAABXS010000001.1"/>
</dbReference>
<dbReference type="PRINTS" id="PR00126">
    <property type="entry name" value="ATPASEGAMMA"/>
</dbReference>
<dbReference type="Pfam" id="PF00231">
    <property type="entry name" value="ATP-synt"/>
    <property type="match status" value="1"/>
</dbReference>
<evidence type="ECO:0000256" key="7">
    <source>
        <dbReference type="ARBA" id="ARBA00023136"/>
    </source>
</evidence>
<dbReference type="PANTHER" id="PTHR11693">
    <property type="entry name" value="ATP SYNTHASE GAMMA CHAIN"/>
    <property type="match status" value="1"/>
</dbReference>
<dbReference type="PROSITE" id="PS00153">
    <property type="entry name" value="ATPASE_GAMMA"/>
    <property type="match status" value="1"/>
</dbReference>
<comment type="function">
    <text evidence="1 10">Produces ATP from ADP in the presence of a proton gradient across the membrane. The gamma chain is believed to be important in regulating ATPase activity and the flow of protons through the CF(0) complex.</text>
</comment>
<comment type="caution">
    <text evidence="12">The sequence shown here is derived from an EMBL/GenBank/DDBJ whole genome shotgun (WGS) entry which is preliminary data.</text>
</comment>
<evidence type="ECO:0000256" key="3">
    <source>
        <dbReference type="ARBA" id="ARBA00007681"/>
    </source>
</evidence>
<sequence length="309" mass="33609">MASMRDIKRRKGSIQSTQQITKAMKLVSTVKLQKAKTKAEESKPYFDTMYQTVKSILGMSENIRHPYLDGGTGSKKGVIVITSNRGLAGGYNSNITKLLTRGDLPKEDVVVYAVGKKGKDALERSGYHIAADYSEVMDEPSYHDAMHIGRRVLEAFEQGEIGEIYLAYTVFKNTVVHIPVMNRLLPVSAEPSSSEKDSASGVSDSGTVTGEKAAGQKEEFTGPEAPMNFEMEEVDALDLLIPKYITSMIYGGLLEASASENGARMQAMDSATSNAEDMIDDLTLAFNRARQSSITQELTEIIAGAQAIS</sequence>
<reference evidence="14 17" key="3">
    <citation type="submission" date="2016-08" db="EMBL/GenBank/DDBJ databases">
        <authorList>
            <person name="Seilhamer J.J."/>
        </authorList>
    </citation>
    <scope>NUCLEOTIDE SEQUENCE [LARGE SCALE GENOMIC DNA]</scope>
    <source>
        <strain evidence="14 17">NML150140-1</strain>
    </source>
</reference>
<dbReference type="GO" id="GO:0005524">
    <property type="term" value="F:ATP binding"/>
    <property type="evidence" value="ECO:0007669"/>
    <property type="project" value="UniProtKB-UniRule"/>
</dbReference>
<dbReference type="Proteomes" id="UP000094067">
    <property type="component" value="Unassembled WGS sequence"/>
</dbReference>
<dbReference type="InterPro" id="IPR035968">
    <property type="entry name" value="ATP_synth_F1_ATPase_gsu"/>
</dbReference>
<evidence type="ECO:0000313" key="14">
    <source>
        <dbReference type="EMBL" id="ODR48909.1"/>
    </source>
</evidence>
<evidence type="ECO:0000256" key="6">
    <source>
        <dbReference type="ARBA" id="ARBA00023065"/>
    </source>
</evidence>
<dbReference type="AlphaFoldDB" id="A0A1E3AI92"/>
<evidence type="ECO:0000256" key="11">
    <source>
        <dbReference type="SAM" id="MobiDB-lite"/>
    </source>
</evidence>
<dbReference type="OrthoDB" id="9812769at2"/>
<keyword evidence="18" id="KW-1185">Reference proteome</keyword>
<evidence type="ECO:0000256" key="4">
    <source>
        <dbReference type="ARBA" id="ARBA00022448"/>
    </source>
</evidence>
<dbReference type="GO" id="GO:0046933">
    <property type="term" value="F:proton-transporting ATP synthase activity, rotational mechanism"/>
    <property type="evidence" value="ECO:0007669"/>
    <property type="project" value="UniProtKB-UniRule"/>
</dbReference>
<dbReference type="HAMAP" id="MF_00815">
    <property type="entry name" value="ATP_synth_gamma_bact"/>
    <property type="match status" value="1"/>
</dbReference>
<keyword evidence="10" id="KW-1003">Cell membrane</keyword>
<keyword evidence="9 10" id="KW-0066">ATP synthesis</keyword>
<dbReference type="EMBL" id="MCGH01000001">
    <property type="protein sequence ID" value="ODM08458.1"/>
    <property type="molecule type" value="Genomic_DNA"/>
</dbReference>
<dbReference type="PANTHER" id="PTHR11693:SF22">
    <property type="entry name" value="ATP SYNTHASE SUBUNIT GAMMA, MITOCHONDRIAL"/>
    <property type="match status" value="1"/>
</dbReference>
<dbReference type="EMBL" id="MEHA01000015">
    <property type="protein sequence ID" value="ODR48909.1"/>
    <property type="molecule type" value="Genomic_DNA"/>
</dbReference>
<comment type="similarity">
    <text evidence="3 10">Belongs to the ATPase gamma chain family.</text>
</comment>
<dbReference type="FunFam" id="1.10.287.80:FF:000001">
    <property type="entry name" value="ATP synthase gamma chain"/>
    <property type="match status" value="1"/>
</dbReference>
<evidence type="ECO:0000256" key="5">
    <source>
        <dbReference type="ARBA" id="ARBA00022781"/>
    </source>
</evidence>
<dbReference type="GO" id="GO:0005886">
    <property type="term" value="C:plasma membrane"/>
    <property type="evidence" value="ECO:0007669"/>
    <property type="project" value="UniProtKB-SubCell"/>
</dbReference>
<gene>
    <name evidence="10 12" type="primary">atpG</name>
    <name evidence="13" type="ORF">BEH84_03652</name>
    <name evidence="14" type="ORF">BEI59_19400</name>
    <name evidence="12" type="ORF">BEI61_00087</name>
    <name evidence="15" type="ORF">BEI63_04020</name>
</gene>
<dbReference type="Proteomes" id="UP000094869">
    <property type="component" value="Unassembled WGS sequence"/>
</dbReference>
<keyword evidence="8 10" id="KW-0139">CF(1)</keyword>
<comment type="subunit">
    <text evidence="10">F-type ATPases have 2 components, CF(1) - the catalytic core - and CF(0) - the membrane proton channel. CF(1) has five subunits: alpha(3), beta(3), gamma(1), delta(1), epsilon(1). CF(0) has three main subunits: a, b and c.</text>
</comment>
<evidence type="ECO:0000313" key="12">
    <source>
        <dbReference type="EMBL" id="ODM08458.1"/>
    </source>
</evidence>
<evidence type="ECO:0000256" key="10">
    <source>
        <dbReference type="HAMAP-Rule" id="MF_00815"/>
    </source>
</evidence>
<feature type="region of interest" description="Disordered" evidence="11">
    <location>
        <begin position="189"/>
        <end position="216"/>
    </location>
</feature>